<name>A0AC61QSU3_9BACT</name>
<proteinExistence type="predicted"/>
<keyword evidence="2" id="KW-1185">Reference proteome</keyword>
<evidence type="ECO:0000313" key="2">
    <source>
        <dbReference type="Proteomes" id="UP000308886"/>
    </source>
</evidence>
<comment type="caution">
    <text evidence="1">The sequence shown here is derived from an EMBL/GenBank/DDBJ whole genome shotgun (WGS) entry which is preliminary data.</text>
</comment>
<evidence type="ECO:0000313" key="1">
    <source>
        <dbReference type="EMBL" id="TGX83523.1"/>
    </source>
</evidence>
<accession>A0AC61QSU3</accession>
<reference evidence="1" key="1">
    <citation type="submission" date="2019-04" db="EMBL/GenBank/DDBJ databases">
        <title>Microbes associate with the intestines of laboratory mice.</title>
        <authorList>
            <person name="Navarre W."/>
            <person name="Wong E."/>
            <person name="Huang K."/>
            <person name="Tropini C."/>
            <person name="Ng K."/>
            <person name="Yu B."/>
        </authorList>
    </citation>
    <scope>NUCLEOTIDE SEQUENCE</scope>
    <source>
        <strain evidence="1">NM73_A23</strain>
    </source>
</reference>
<protein>
    <submittedName>
        <fullName evidence="1">Uncharacterized protein</fullName>
    </submittedName>
</protein>
<dbReference type="EMBL" id="SRZC01000003">
    <property type="protein sequence ID" value="TGX83523.1"/>
    <property type="molecule type" value="Genomic_DNA"/>
</dbReference>
<organism evidence="1 2">
    <name type="scientific">Palleniella muris</name>
    <dbReference type="NCBI Taxonomy" id="3038145"/>
    <lineage>
        <taxon>Bacteria</taxon>
        <taxon>Pseudomonadati</taxon>
        <taxon>Bacteroidota</taxon>
        <taxon>Bacteroidia</taxon>
        <taxon>Bacteroidales</taxon>
        <taxon>Prevotellaceae</taxon>
        <taxon>Palleniella</taxon>
    </lineage>
</organism>
<gene>
    <name evidence="1" type="ORF">E5358_02430</name>
</gene>
<dbReference type="Proteomes" id="UP000308886">
    <property type="component" value="Unassembled WGS sequence"/>
</dbReference>
<sequence>MTLHIFNPEHDIALAANSPFWTSPKAGIMLRRSLGWLPALWAKDGDIVVVSDVSEAHSEQEAVESILRRRCVGVHFCILSDVIKKPFRKNIDNVDVWGWDCAIVNQLVRAGVPRELMPSDEVLKRQRELSDRATSAKLLDYLVHLSDIFCGEAIAVHNINNIEILAESWGSIVLKSPWSSSGRGVRQWIGGNQATKRWAEKVIESQGHIMVERYLDKVMDFAMEFNVDDDGTVRYQGLSLFSTSGGAYTGNMLAPEEDKRNILSAYIADELLDDIACEVCQWMQHALSGYYIGPFGIDMMIVRTNSGNGFGINPCVEINLRRTMGHVALCISDTEGARGKTMNVVFRNNKHCFCIE</sequence>